<accession>A0A511XGU4</accession>
<dbReference type="Proteomes" id="UP000321746">
    <property type="component" value="Unassembled WGS sequence"/>
</dbReference>
<feature type="compositionally biased region" description="Basic residues" evidence="1">
    <location>
        <begin position="182"/>
        <end position="191"/>
    </location>
</feature>
<dbReference type="RefSeq" id="WP_146885482.1">
    <property type="nucleotide sequence ID" value="NZ_BJYG01000003.1"/>
</dbReference>
<organism evidence="4 5">
    <name type="scientific">Acetobacter oeni</name>
    <dbReference type="NCBI Taxonomy" id="304077"/>
    <lineage>
        <taxon>Bacteria</taxon>
        <taxon>Pseudomonadati</taxon>
        <taxon>Pseudomonadota</taxon>
        <taxon>Alphaproteobacteria</taxon>
        <taxon>Acetobacterales</taxon>
        <taxon>Acetobacteraceae</taxon>
        <taxon>Acetobacter</taxon>
    </lineage>
</organism>
<dbReference type="AlphaFoldDB" id="A0A511XGU4"/>
<evidence type="ECO:0000313" key="4">
    <source>
        <dbReference type="EMBL" id="GEN62172.1"/>
    </source>
</evidence>
<dbReference type="Pfam" id="PF13628">
    <property type="entry name" value="DUF4142"/>
    <property type="match status" value="1"/>
</dbReference>
<keyword evidence="2" id="KW-0732">Signal</keyword>
<evidence type="ECO:0000256" key="2">
    <source>
        <dbReference type="SAM" id="SignalP"/>
    </source>
</evidence>
<dbReference type="PANTHER" id="PTHR38593:SF1">
    <property type="entry name" value="BLR2558 PROTEIN"/>
    <property type="match status" value="1"/>
</dbReference>
<dbReference type="OrthoDB" id="7274147at2"/>
<dbReference type="EMBL" id="BJYG01000003">
    <property type="protein sequence ID" value="GEN62172.1"/>
    <property type="molecule type" value="Genomic_DNA"/>
</dbReference>
<dbReference type="PANTHER" id="PTHR38593">
    <property type="entry name" value="BLR2558 PROTEIN"/>
    <property type="match status" value="1"/>
</dbReference>
<reference evidence="4 5" key="1">
    <citation type="submission" date="2019-07" db="EMBL/GenBank/DDBJ databases">
        <title>Whole genome shotgun sequence of Acetobacter oeni NBRC 105207.</title>
        <authorList>
            <person name="Hosoyama A."/>
            <person name="Uohara A."/>
            <person name="Ohji S."/>
            <person name="Ichikawa N."/>
        </authorList>
    </citation>
    <scope>NUCLEOTIDE SEQUENCE [LARGE SCALE GENOMIC DNA]</scope>
    <source>
        <strain evidence="4 5">NBRC 105207</strain>
    </source>
</reference>
<dbReference type="InterPro" id="IPR025419">
    <property type="entry name" value="DUF4142"/>
</dbReference>
<evidence type="ECO:0000259" key="3">
    <source>
        <dbReference type="Pfam" id="PF13628"/>
    </source>
</evidence>
<feature type="domain" description="DUF4142" evidence="3">
    <location>
        <begin position="40"/>
        <end position="175"/>
    </location>
</feature>
<feature type="signal peptide" evidence="2">
    <location>
        <begin position="1"/>
        <end position="23"/>
    </location>
</feature>
<keyword evidence="5" id="KW-1185">Reference proteome</keyword>
<comment type="caution">
    <text evidence="4">The sequence shown here is derived from an EMBL/GenBank/DDBJ whole genome shotgun (WGS) entry which is preliminary data.</text>
</comment>
<gene>
    <name evidence="4" type="ORF">AOE01nite_03960</name>
</gene>
<evidence type="ECO:0000313" key="5">
    <source>
        <dbReference type="Proteomes" id="UP000321746"/>
    </source>
</evidence>
<protein>
    <recommendedName>
        <fullName evidence="3">DUF4142 domain-containing protein</fullName>
    </recommendedName>
</protein>
<proteinExistence type="predicted"/>
<sequence length="191" mass="19649">MKITSKVTTLTALMALAACSALSGPKAPPAPPPPSALSATDAGFVQKASELNLVETALANAAATNAASAGVKSFAAAQVTDHTVAQNRLTAIASSHGVTLATEPNADDKKIVTTLTGLKDAAFDKAYLSQVITDHKAALPVMTTEASSSSDIDLKSYAEDNSASVQKHLSAAEALQNPGRHTTSRTHKHRY</sequence>
<dbReference type="PROSITE" id="PS51257">
    <property type="entry name" value="PROKAR_LIPOPROTEIN"/>
    <property type="match status" value="1"/>
</dbReference>
<feature type="chain" id="PRO_5021875837" description="DUF4142 domain-containing protein" evidence="2">
    <location>
        <begin position="24"/>
        <end position="191"/>
    </location>
</feature>
<feature type="region of interest" description="Disordered" evidence="1">
    <location>
        <begin position="165"/>
        <end position="191"/>
    </location>
</feature>
<dbReference type="InterPro" id="IPR012347">
    <property type="entry name" value="Ferritin-like"/>
</dbReference>
<evidence type="ECO:0000256" key="1">
    <source>
        <dbReference type="SAM" id="MobiDB-lite"/>
    </source>
</evidence>
<dbReference type="Gene3D" id="1.20.1260.10">
    <property type="match status" value="1"/>
</dbReference>
<name>A0A511XGU4_9PROT</name>